<proteinExistence type="predicted"/>
<evidence type="ECO:0000313" key="3">
    <source>
        <dbReference type="Proteomes" id="UP000287651"/>
    </source>
</evidence>
<evidence type="ECO:0000256" key="1">
    <source>
        <dbReference type="SAM" id="MobiDB-lite"/>
    </source>
</evidence>
<gene>
    <name evidence="2" type="ORF">B296_00059130</name>
</gene>
<organism evidence="2 3">
    <name type="scientific">Ensete ventricosum</name>
    <name type="common">Abyssinian banana</name>
    <name type="synonym">Musa ensete</name>
    <dbReference type="NCBI Taxonomy" id="4639"/>
    <lineage>
        <taxon>Eukaryota</taxon>
        <taxon>Viridiplantae</taxon>
        <taxon>Streptophyta</taxon>
        <taxon>Embryophyta</taxon>
        <taxon>Tracheophyta</taxon>
        <taxon>Spermatophyta</taxon>
        <taxon>Magnoliopsida</taxon>
        <taxon>Liliopsida</taxon>
        <taxon>Zingiberales</taxon>
        <taxon>Musaceae</taxon>
        <taxon>Ensete</taxon>
    </lineage>
</organism>
<accession>A0A426XIX1</accession>
<name>A0A426XIX1_ENSVE</name>
<dbReference type="AlphaFoldDB" id="A0A426XIX1"/>
<feature type="region of interest" description="Disordered" evidence="1">
    <location>
        <begin position="47"/>
        <end position="73"/>
    </location>
</feature>
<sequence length="151" mass="17001">MGRWRTSLLPPPQGAYRIVCGAISDEIAAVIVAQLLFQEFQNPSKTINSPIGAARRRDEEEHDRCAGDGGRKDVHRRDAYEGVREAADRGRKEDDDHFCGSNSQVNLVNQQYEVIQDYTELDVVEYCGAQGISEWNTDCWEKNVKTGDVIL</sequence>
<dbReference type="EMBL" id="AMZH03020160">
    <property type="protein sequence ID" value="RRT39458.1"/>
    <property type="molecule type" value="Genomic_DNA"/>
</dbReference>
<evidence type="ECO:0000313" key="2">
    <source>
        <dbReference type="EMBL" id="RRT39458.1"/>
    </source>
</evidence>
<protein>
    <submittedName>
        <fullName evidence="2">Uncharacterized protein</fullName>
    </submittedName>
</protein>
<feature type="compositionally biased region" description="Basic and acidic residues" evidence="1">
    <location>
        <begin position="55"/>
        <end position="73"/>
    </location>
</feature>
<dbReference type="Proteomes" id="UP000287651">
    <property type="component" value="Unassembled WGS sequence"/>
</dbReference>
<comment type="caution">
    <text evidence="2">The sequence shown here is derived from an EMBL/GenBank/DDBJ whole genome shotgun (WGS) entry which is preliminary data.</text>
</comment>
<reference evidence="2 3" key="1">
    <citation type="journal article" date="2014" name="Agronomy (Basel)">
        <title>A Draft Genome Sequence for Ensete ventricosum, the Drought-Tolerant Tree Against Hunger.</title>
        <authorList>
            <person name="Harrison J."/>
            <person name="Moore K.A."/>
            <person name="Paszkiewicz K."/>
            <person name="Jones T."/>
            <person name="Grant M."/>
            <person name="Ambacheew D."/>
            <person name="Muzemil S."/>
            <person name="Studholme D.J."/>
        </authorList>
    </citation>
    <scope>NUCLEOTIDE SEQUENCE [LARGE SCALE GENOMIC DNA]</scope>
</reference>